<dbReference type="InterPro" id="IPR000718">
    <property type="entry name" value="Peptidase_M13"/>
</dbReference>
<evidence type="ECO:0000256" key="6">
    <source>
        <dbReference type="ARBA" id="ARBA00022833"/>
    </source>
</evidence>
<evidence type="ECO:0000256" key="7">
    <source>
        <dbReference type="ARBA" id="ARBA00023049"/>
    </source>
</evidence>
<dbReference type="InterPro" id="IPR018497">
    <property type="entry name" value="Peptidase_M13_C"/>
</dbReference>
<dbReference type="Pfam" id="PF01431">
    <property type="entry name" value="Peptidase_M13"/>
    <property type="match status" value="1"/>
</dbReference>
<keyword evidence="8" id="KW-1133">Transmembrane helix</keyword>
<dbReference type="PROSITE" id="PS51885">
    <property type="entry name" value="NEPRILYSIN"/>
    <property type="match status" value="1"/>
</dbReference>
<keyword evidence="3" id="KW-0645">Protease</keyword>
<evidence type="ECO:0000256" key="3">
    <source>
        <dbReference type="ARBA" id="ARBA00022670"/>
    </source>
</evidence>
<keyword evidence="4" id="KW-0479">Metal-binding</keyword>
<keyword evidence="6" id="KW-0862">Zinc</keyword>
<accession>A0AAQ4DUC1</accession>
<feature type="transmembrane region" description="Helical" evidence="8">
    <location>
        <begin position="36"/>
        <end position="56"/>
    </location>
</feature>
<dbReference type="Gene3D" id="3.40.390.10">
    <property type="entry name" value="Collagenase (Catalytic Domain)"/>
    <property type="match status" value="2"/>
</dbReference>
<comment type="similarity">
    <text evidence="2">Belongs to the peptidase M13 family.</text>
</comment>
<protein>
    <recommendedName>
        <fullName evidence="13">M13 family peptidase</fullName>
    </recommendedName>
</protein>
<dbReference type="Pfam" id="PF05649">
    <property type="entry name" value="Peptidase_M13_N"/>
    <property type="match status" value="1"/>
</dbReference>
<dbReference type="Gene3D" id="1.10.1380.10">
    <property type="entry name" value="Neutral endopeptidase , domain2"/>
    <property type="match status" value="1"/>
</dbReference>
<evidence type="ECO:0000259" key="10">
    <source>
        <dbReference type="Pfam" id="PF05649"/>
    </source>
</evidence>
<feature type="domain" description="Peptidase M13 C-terminal" evidence="9">
    <location>
        <begin position="609"/>
        <end position="676"/>
    </location>
</feature>
<evidence type="ECO:0000313" key="11">
    <source>
        <dbReference type="EMBL" id="KAK8766061.1"/>
    </source>
</evidence>
<keyword evidence="8" id="KW-0812">Transmembrane</keyword>
<dbReference type="GO" id="GO:0004222">
    <property type="term" value="F:metalloendopeptidase activity"/>
    <property type="evidence" value="ECO:0007669"/>
    <property type="project" value="InterPro"/>
</dbReference>
<evidence type="ECO:0000256" key="4">
    <source>
        <dbReference type="ARBA" id="ARBA00022723"/>
    </source>
</evidence>
<dbReference type="GO" id="GO:0016485">
    <property type="term" value="P:protein processing"/>
    <property type="evidence" value="ECO:0007669"/>
    <property type="project" value="TreeGrafter"/>
</dbReference>
<dbReference type="EMBL" id="JARKHS020026736">
    <property type="protein sequence ID" value="KAK8766061.1"/>
    <property type="molecule type" value="Genomic_DNA"/>
</dbReference>
<evidence type="ECO:0000256" key="8">
    <source>
        <dbReference type="SAM" id="Phobius"/>
    </source>
</evidence>
<dbReference type="GO" id="GO:0005886">
    <property type="term" value="C:plasma membrane"/>
    <property type="evidence" value="ECO:0007669"/>
    <property type="project" value="TreeGrafter"/>
</dbReference>
<dbReference type="Proteomes" id="UP001321473">
    <property type="component" value="Unassembled WGS sequence"/>
</dbReference>
<keyword evidence="12" id="KW-1185">Reference proteome</keyword>
<comment type="caution">
    <text evidence="11">The sequence shown here is derived from an EMBL/GenBank/DDBJ whole genome shotgun (WGS) entry which is preliminary data.</text>
</comment>
<evidence type="ECO:0000313" key="12">
    <source>
        <dbReference type="Proteomes" id="UP001321473"/>
    </source>
</evidence>
<dbReference type="InterPro" id="IPR008753">
    <property type="entry name" value="Peptidase_M13_N"/>
</dbReference>
<dbReference type="PANTHER" id="PTHR11733:SF241">
    <property type="entry name" value="GH26575P-RELATED"/>
    <property type="match status" value="1"/>
</dbReference>
<keyword evidence="8" id="KW-0472">Membrane</keyword>
<dbReference type="GO" id="GO:0046872">
    <property type="term" value="F:metal ion binding"/>
    <property type="evidence" value="ECO:0007669"/>
    <property type="project" value="UniProtKB-KW"/>
</dbReference>
<dbReference type="SUPFAM" id="SSF55486">
    <property type="entry name" value="Metalloproteases ('zincins'), catalytic domain"/>
    <property type="match status" value="2"/>
</dbReference>
<dbReference type="PANTHER" id="PTHR11733">
    <property type="entry name" value="ZINC METALLOPROTEASE FAMILY M13 NEPRILYSIN-RELATED"/>
    <property type="match status" value="1"/>
</dbReference>
<reference evidence="11 12" key="1">
    <citation type="journal article" date="2023" name="Arcadia Sci">
        <title>De novo assembly of a long-read Amblyomma americanum tick genome.</title>
        <authorList>
            <person name="Chou S."/>
            <person name="Poskanzer K.E."/>
            <person name="Rollins M."/>
            <person name="Thuy-Boun P.S."/>
        </authorList>
    </citation>
    <scope>NUCLEOTIDE SEQUENCE [LARGE SCALE GENOMIC DNA]</scope>
    <source>
        <strain evidence="11">F_SG_1</strain>
        <tissue evidence="11">Salivary glands</tissue>
    </source>
</reference>
<evidence type="ECO:0000259" key="9">
    <source>
        <dbReference type="Pfam" id="PF01431"/>
    </source>
</evidence>
<dbReference type="InterPro" id="IPR024079">
    <property type="entry name" value="MetalloPept_cat_dom_sf"/>
</dbReference>
<evidence type="ECO:0000256" key="1">
    <source>
        <dbReference type="ARBA" id="ARBA00001947"/>
    </source>
</evidence>
<proteinExistence type="inferred from homology"/>
<evidence type="ECO:0000256" key="5">
    <source>
        <dbReference type="ARBA" id="ARBA00022801"/>
    </source>
</evidence>
<feature type="domain" description="Peptidase M13 N-terminal" evidence="10">
    <location>
        <begin position="112"/>
        <end position="444"/>
    </location>
</feature>
<organism evidence="11 12">
    <name type="scientific">Amblyomma americanum</name>
    <name type="common">Lone star tick</name>
    <dbReference type="NCBI Taxonomy" id="6943"/>
    <lineage>
        <taxon>Eukaryota</taxon>
        <taxon>Metazoa</taxon>
        <taxon>Ecdysozoa</taxon>
        <taxon>Arthropoda</taxon>
        <taxon>Chelicerata</taxon>
        <taxon>Arachnida</taxon>
        <taxon>Acari</taxon>
        <taxon>Parasitiformes</taxon>
        <taxon>Ixodida</taxon>
        <taxon>Ixodoidea</taxon>
        <taxon>Ixodidae</taxon>
        <taxon>Amblyomminae</taxon>
        <taxon>Amblyomma</taxon>
    </lineage>
</organism>
<dbReference type="AlphaFoldDB" id="A0AAQ4DUC1"/>
<gene>
    <name evidence="11" type="ORF">V5799_007151</name>
</gene>
<dbReference type="InterPro" id="IPR042089">
    <property type="entry name" value="Peptidase_M13_dom_2"/>
</dbReference>
<name>A0AAQ4DUC1_AMBAM</name>
<keyword evidence="7" id="KW-0482">Metalloprotease</keyword>
<sequence>MTFSPMSPHDEIYRRLADRRPATTPRSLYRGRDNDYLILVGFLATLGAVFIVFLHYDFAATRLVRPSTFAASIPKQHQEADGCSRMSRHCDGVGCEALQEQLTAWVDPSANPCDDFYAHVCGRWTANHSATAAGQALVSPRTLRLRQMELRLMAEFKRGTDDGSLRWLARLWDSCRKPEAEPRSKEVFDNILAEHGLLGFPFSSQPTSGQGDAGDLSSAAARVLALSGISAIVDVRVVKWHPKKNSSRDWASARPRWLARIGAPEPLFRDFSRMGDVHDEWYLTAAQGIAGHRDMRGLFRVEQALVELAAHRRGAGDYARTTVARLAHAPHWNWTRFLGVVFRGIATFGRRTPVLVKGGSFQRQLAALISQFGPVHMLNYLAFRLHIQYAPFLERRPRFLRLAQLSAARQPGWHDGDPPDDVSDLRCLRLMTSAVPELMAFVYWNGARPRGRKRDRSKQEAQRSRGFRDMTRHLVDWTVRTAPHELERAHGRGRSRISSLLRAIELLRHQLFLPEWLHKSRLRMRFAELAFADAEESPLVSWRGLLASRKRNALLKIADRGFETFWEGSALRDTPWLDADEEYLAVPPGAVDTRFHMGAVSSGANVTYGTDQLFFYEFAMDRCEAYDEAYLQQRMVNGLRSPAPTLVNGPLRNLRTFARAFNCSRGSPMSPERICKL</sequence>
<evidence type="ECO:0008006" key="13">
    <source>
        <dbReference type="Google" id="ProtNLM"/>
    </source>
</evidence>
<keyword evidence="5" id="KW-0378">Hydrolase</keyword>
<evidence type="ECO:0000256" key="2">
    <source>
        <dbReference type="ARBA" id="ARBA00007357"/>
    </source>
</evidence>
<comment type="cofactor">
    <cofactor evidence="1">
        <name>Zn(2+)</name>
        <dbReference type="ChEBI" id="CHEBI:29105"/>
    </cofactor>
</comment>